<evidence type="ECO:0000313" key="2">
    <source>
        <dbReference type="EMBL" id="JAD57261.1"/>
    </source>
</evidence>
<evidence type="ECO:0000256" key="1">
    <source>
        <dbReference type="SAM" id="Phobius"/>
    </source>
</evidence>
<name>A0A0A9B1L3_ARUDO</name>
<sequence length="123" mass="13019">MLGAFWGIAHPALGGGRVAPVGWSTGAFQALADAVALLALSILAKEAPRGGPLDFPYTRFCLGPYTDGLGDPGSLVVDSIHDPSKSERILPSIVKDYPDLIVVDYMCLMLLMVSVLVVAINFF</sequence>
<proteinExistence type="predicted"/>
<keyword evidence="1" id="KW-0812">Transmembrane</keyword>
<reference evidence="2" key="1">
    <citation type="submission" date="2014-09" db="EMBL/GenBank/DDBJ databases">
        <authorList>
            <person name="Magalhaes I.L.F."/>
            <person name="Oliveira U."/>
            <person name="Santos F.R."/>
            <person name="Vidigal T.H.D.A."/>
            <person name="Brescovit A.D."/>
            <person name="Santos A.J."/>
        </authorList>
    </citation>
    <scope>NUCLEOTIDE SEQUENCE</scope>
    <source>
        <tissue evidence="2">Shoot tissue taken approximately 20 cm above the soil surface</tissue>
    </source>
</reference>
<dbReference type="AlphaFoldDB" id="A0A0A9B1L3"/>
<keyword evidence="1" id="KW-0472">Membrane</keyword>
<protein>
    <submittedName>
        <fullName evidence="2">Uncharacterized protein</fullName>
    </submittedName>
</protein>
<dbReference type="EMBL" id="GBRH01240634">
    <property type="protein sequence ID" value="JAD57261.1"/>
    <property type="molecule type" value="Transcribed_RNA"/>
</dbReference>
<reference evidence="2" key="2">
    <citation type="journal article" date="2015" name="Data Brief">
        <title>Shoot transcriptome of the giant reed, Arundo donax.</title>
        <authorList>
            <person name="Barrero R.A."/>
            <person name="Guerrero F.D."/>
            <person name="Moolhuijzen P."/>
            <person name="Goolsby J.A."/>
            <person name="Tidwell J."/>
            <person name="Bellgard S.E."/>
            <person name="Bellgard M.I."/>
        </authorList>
    </citation>
    <scope>NUCLEOTIDE SEQUENCE</scope>
    <source>
        <tissue evidence="2">Shoot tissue taken approximately 20 cm above the soil surface</tissue>
    </source>
</reference>
<accession>A0A0A9B1L3</accession>
<organism evidence="2">
    <name type="scientific">Arundo donax</name>
    <name type="common">Giant reed</name>
    <name type="synonym">Donax arundinaceus</name>
    <dbReference type="NCBI Taxonomy" id="35708"/>
    <lineage>
        <taxon>Eukaryota</taxon>
        <taxon>Viridiplantae</taxon>
        <taxon>Streptophyta</taxon>
        <taxon>Embryophyta</taxon>
        <taxon>Tracheophyta</taxon>
        <taxon>Spermatophyta</taxon>
        <taxon>Magnoliopsida</taxon>
        <taxon>Liliopsida</taxon>
        <taxon>Poales</taxon>
        <taxon>Poaceae</taxon>
        <taxon>PACMAD clade</taxon>
        <taxon>Arundinoideae</taxon>
        <taxon>Arundineae</taxon>
        <taxon>Arundo</taxon>
    </lineage>
</organism>
<feature type="transmembrane region" description="Helical" evidence="1">
    <location>
        <begin position="100"/>
        <end position="122"/>
    </location>
</feature>
<keyword evidence="1" id="KW-1133">Transmembrane helix</keyword>